<evidence type="ECO:0000313" key="3">
    <source>
        <dbReference type="Proteomes" id="UP001174694"/>
    </source>
</evidence>
<accession>A0AA38VWP4</accession>
<feature type="region of interest" description="Disordered" evidence="1">
    <location>
        <begin position="296"/>
        <end position="320"/>
    </location>
</feature>
<dbReference type="Gene3D" id="3.30.160.60">
    <property type="entry name" value="Classic Zinc Finger"/>
    <property type="match status" value="1"/>
</dbReference>
<name>A0AA38VWP4_9PEZI</name>
<dbReference type="AlphaFoldDB" id="A0AA38VWP4"/>
<gene>
    <name evidence="2" type="ORF">NKR23_g3511</name>
</gene>
<proteinExistence type="predicted"/>
<feature type="region of interest" description="Disordered" evidence="1">
    <location>
        <begin position="1"/>
        <end position="45"/>
    </location>
</feature>
<feature type="compositionally biased region" description="Basic and acidic residues" evidence="1">
    <location>
        <begin position="18"/>
        <end position="40"/>
    </location>
</feature>
<evidence type="ECO:0000313" key="2">
    <source>
        <dbReference type="EMBL" id="KAJ9150768.1"/>
    </source>
</evidence>
<keyword evidence="3" id="KW-1185">Reference proteome</keyword>
<dbReference type="Proteomes" id="UP001174694">
    <property type="component" value="Unassembled WGS sequence"/>
</dbReference>
<evidence type="ECO:0008006" key="4">
    <source>
        <dbReference type="Google" id="ProtNLM"/>
    </source>
</evidence>
<feature type="compositionally biased region" description="Polar residues" evidence="1">
    <location>
        <begin position="304"/>
        <end position="320"/>
    </location>
</feature>
<dbReference type="PANTHER" id="PTHR38166">
    <property type="entry name" value="C2H2-TYPE DOMAIN-CONTAINING PROTEIN-RELATED"/>
    <property type="match status" value="1"/>
</dbReference>
<dbReference type="PANTHER" id="PTHR38166:SF1">
    <property type="entry name" value="C2H2-TYPE DOMAIN-CONTAINING PROTEIN"/>
    <property type="match status" value="1"/>
</dbReference>
<comment type="caution">
    <text evidence="2">The sequence shown here is derived from an EMBL/GenBank/DDBJ whole genome shotgun (WGS) entry which is preliminary data.</text>
</comment>
<evidence type="ECO:0000256" key="1">
    <source>
        <dbReference type="SAM" id="MobiDB-lite"/>
    </source>
</evidence>
<organism evidence="2 3">
    <name type="scientific">Pleurostoma richardsiae</name>
    <dbReference type="NCBI Taxonomy" id="41990"/>
    <lineage>
        <taxon>Eukaryota</taxon>
        <taxon>Fungi</taxon>
        <taxon>Dikarya</taxon>
        <taxon>Ascomycota</taxon>
        <taxon>Pezizomycotina</taxon>
        <taxon>Sordariomycetes</taxon>
        <taxon>Sordariomycetidae</taxon>
        <taxon>Calosphaeriales</taxon>
        <taxon>Pleurostomataceae</taxon>
        <taxon>Pleurostoma</taxon>
    </lineage>
</organism>
<dbReference type="EMBL" id="JANBVO010000007">
    <property type="protein sequence ID" value="KAJ9150768.1"/>
    <property type="molecule type" value="Genomic_DNA"/>
</dbReference>
<protein>
    <recommendedName>
        <fullName evidence="4">C2H2-type domain-containing protein</fullName>
    </recommendedName>
</protein>
<reference evidence="2" key="1">
    <citation type="submission" date="2022-07" db="EMBL/GenBank/DDBJ databases">
        <title>Fungi with potential for degradation of polypropylene.</title>
        <authorList>
            <person name="Gostincar C."/>
        </authorList>
    </citation>
    <scope>NUCLEOTIDE SEQUENCE</scope>
    <source>
        <strain evidence="2">EXF-13308</strain>
    </source>
</reference>
<sequence>MTQLSPIVLDKRRPQKRGSVDERVDGYARESRRPRTDDPARPCQGQTRRFACPFFVASPGSFKSNSTCAGRGWSEISRLKEHLYRRHYQRRISCDRCQKSFEHDRDLLAHRRQDEPCQRVEIKVQDPITQGMDDMAMNEIKSRKRPASMDDEEKWYDIWTILFPDVSLDLSSASSQASADIVASVHRFLQDQLPESICSAIQRDIMVISSVKQELDGLRSVISKCIDEALQQYTQSSNADSPSSPDQWSTVGAQSTMTSPIANFALPSAFPSMSAAGMLNPIDPLPLELPCLAESSPMPPPQRVPTTDESTTGSLVSFGTASKSDPLESMKIMPGAGVLDDLWLDPSYPGIVHPWEGSDIEGLYPGLMDQLNLGNIDYTFGKDYGQDIVFTGIGNAEGNH</sequence>